<dbReference type="CDD" id="cd00082">
    <property type="entry name" value="HisKA"/>
    <property type="match status" value="1"/>
</dbReference>
<dbReference type="PROSITE" id="PS50109">
    <property type="entry name" value="HIS_KIN"/>
    <property type="match status" value="1"/>
</dbReference>
<dbReference type="InterPro" id="IPR038377">
    <property type="entry name" value="Na/Glc_symporter_sf"/>
</dbReference>
<comment type="subcellular location">
    <subcellularLocation>
        <location evidence="2">Membrane</location>
        <topology evidence="2">Multi-pass membrane protein</topology>
    </subcellularLocation>
</comment>
<feature type="transmembrane region" description="Helical" evidence="13">
    <location>
        <begin position="334"/>
        <end position="365"/>
    </location>
</feature>
<comment type="similarity">
    <text evidence="3">Belongs to the sodium:solute symporter (SSF) (TC 2.A.21) family.</text>
</comment>
<dbReference type="InterPro" id="IPR001734">
    <property type="entry name" value="Na/solute_symporter"/>
</dbReference>
<name>A0ABW2R8F1_9BURK</name>
<keyword evidence="16" id="KW-1185">Reference proteome</keyword>
<evidence type="ECO:0000313" key="16">
    <source>
        <dbReference type="Proteomes" id="UP001596495"/>
    </source>
</evidence>
<comment type="caution">
    <text evidence="15">The sequence shown here is derived from an EMBL/GenBank/DDBJ whole genome shotgun (WGS) entry which is preliminary data.</text>
</comment>
<evidence type="ECO:0000256" key="12">
    <source>
        <dbReference type="SAM" id="Coils"/>
    </source>
</evidence>
<sequence>MIPVALVVAVSFAYLLLLFAVAYWADARSRQGRSVIGNAWVYALSMGVYCTAWTYFGSVGRAAGSGVWFLPIYLGPMLAMILAWMVVRKMIRISRTYRITSIADFIASRYGKSQWLAGLVTLITVVGIIPYIALQLKGVASAFAVLTQPLGGVASPAVPWWQDTTLYVALALAGFTIIFGARHLDSTERHEGMVAAIAVESLVKLVAFLAVGVFVTWGLFQGMQDIFAQADAEPRIRRLLLFGQGQPFPYAQWMGMTLLAMFSVILLPRQFQVMVVENVQEQHLRRAVWVFPTYLLLINVFVLPIAIGGLLYFGDRPFNPETFVLSLPLAEGQTALALLAFVGGLSAATGMVIVEAIAVSTMVCNDLVMPLLLRMRRFSASRSGNLTGLLLTIRRLAILGILLLGYLYFHLAGEAYALVSIGLISFAAVAQFAPAMLGGMYWKGGTRRGAMGGLLLGFALWAYTLMLPSLAKSGWLADDFLQNGLWGLAWLKPEALLGLHGLDNLTHSLFWSLLVNLAAYVGLSLWRPPSAAEASQALLFVDVFHRQAGARPVFWRGKAQVSELRGLMTRFLGAARAEQLLRDYARQTGVADVAQIVPDARLVQFVETQLAGAIGSASARVMVASAVDEEALDLDGVMRILDEASQLRAYSHALEEKSQSLERATAELREANEKLKSLDRLKDDFMSSVTHELRTPLTSIRALSELMHDDPDMDGAQRQQFLDIIVAEAERLSRLVNQVLDMAKIESGQADWHASNVDLRQVLEQSAGSMAETFRERGIRLVLSLPDAVPMVWADADRLTQVVLNLLSNAAKYAPRDTGIVNVHLWADARRVSFEVKDNGPGIPPDQQAMVFEKFRQVAGDQHYRPGGTGLGLPISRQIVEHFGGRLWLTSTPGQGACFGVELPLDARGRGEETH</sequence>
<dbReference type="Gene3D" id="1.20.1730.10">
    <property type="entry name" value="Sodium/glucose cotransporter"/>
    <property type="match status" value="1"/>
</dbReference>
<keyword evidence="8" id="KW-0418">Kinase</keyword>
<evidence type="ECO:0000256" key="9">
    <source>
        <dbReference type="ARBA" id="ARBA00022989"/>
    </source>
</evidence>
<keyword evidence="7 13" id="KW-0812">Transmembrane</keyword>
<evidence type="ECO:0000259" key="14">
    <source>
        <dbReference type="PROSITE" id="PS50109"/>
    </source>
</evidence>
<dbReference type="Proteomes" id="UP001596495">
    <property type="component" value="Unassembled WGS sequence"/>
</dbReference>
<evidence type="ECO:0000256" key="11">
    <source>
        <dbReference type="ARBA" id="ARBA00023136"/>
    </source>
</evidence>
<dbReference type="EMBL" id="JBHTBX010000004">
    <property type="protein sequence ID" value="MFC7434353.1"/>
    <property type="molecule type" value="Genomic_DNA"/>
</dbReference>
<evidence type="ECO:0000256" key="4">
    <source>
        <dbReference type="ARBA" id="ARBA00012438"/>
    </source>
</evidence>
<evidence type="ECO:0000256" key="3">
    <source>
        <dbReference type="ARBA" id="ARBA00006434"/>
    </source>
</evidence>
<keyword evidence="11 13" id="KW-0472">Membrane</keyword>
<dbReference type="PANTHER" id="PTHR43711:SF1">
    <property type="entry name" value="HISTIDINE KINASE 1"/>
    <property type="match status" value="1"/>
</dbReference>
<dbReference type="Gene3D" id="1.10.287.130">
    <property type="match status" value="1"/>
</dbReference>
<dbReference type="InterPro" id="IPR036097">
    <property type="entry name" value="HisK_dim/P_sf"/>
</dbReference>
<dbReference type="Pfam" id="PF02518">
    <property type="entry name" value="HATPase_c"/>
    <property type="match status" value="1"/>
</dbReference>
<dbReference type="Gene3D" id="3.30.565.10">
    <property type="entry name" value="Histidine kinase-like ATPase, C-terminal domain"/>
    <property type="match status" value="1"/>
</dbReference>
<dbReference type="PRINTS" id="PR00344">
    <property type="entry name" value="BCTRLSENSOR"/>
</dbReference>
<dbReference type="SUPFAM" id="SSF55874">
    <property type="entry name" value="ATPase domain of HSP90 chaperone/DNA topoisomerase II/histidine kinase"/>
    <property type="match status" value="1"/>
</dbReference>
<gene>
    <name evidence="15" type="ORF">ACFQNJ_07495</name>
</gene>
<dbReference type="InterPro" id="IPR005467">
    <property type="entry name" value="His_kinase_dom"/>
</dbReference>
<dbReference type="SMART" id="SM00387">
    <property type="entry name" value="HATPase_c"/>
    <property type="match status" value="1"/>
</dbReference>
<dbReference type="PANTHER" id="PTHR43711">
    <property type="entry name" value="TWO-COMPONENT HISTIDINE KINASE"/>
    <property type="match status" value="1"/>
</dbReference>
<dbReference type="EC" id="2.7.13.3" evidence="4"/>
<feature type="transmembrane region" description="Helical" evidence="13">
    <location>
        <begin position="164"/>
        <end position="181"/>
    </location>
</feature>
<dbReference type="InterPro" id="IPR003661">
    <property type="entry name" value="HisK_dim/P_dom"/>
</dbReference>
<dbReference type="InterPro" id="IPR004358">
    <property type="entry name" value="Sig_transdc_His_kin-like_C"/>
</dbReference>
<proteinExistence type="inferred from homology"/>
<evidence type="ECO:0000256" key="2">
    <source>
        <dbReference type="ARBA" id="ARBA00004141"/>
    </source>
</evidence>
<organism evidence="15 16">
    <name type="scientific">Hydrogenophaga bisanensis</name>
    <dbReference type="NCBI Taxonomy" id="439611"/>
    <lineage>
        <taxon>Bacteria</taxon>
        <taxon>Pseudomonadati</taxon>
        <taxon>Pseudomonadota</taxon>
        <taxon>Betaproteobacteria</taxon>
        <taxon>Burkholderiales</taxon>
        <taxon>Comamonadaceae</taxon>
        <taxon>Hydrogenophaga</taxon>
    </lineage>
</organism>
<feature type="transmembrane region" description="Helical" evidence="13">
    <location>
        <begin position="386"/>
        <end position="409"/>
    </location>
</feature>
<evidence type="ECO:0000256" key="5">
    <source>
        <dbReference type="ARBA" id="ARBA00022553"/>
    </source>
</evidence>
<feature type="coiled-coil region" evidence="12">
    <location>
        <begin position="647"/>
        <end position="688"/>
    </location>
</feature>
<evidence type="ECO:0000256" key="10">
    <source>
        <dbReference type="ARBA" id="ARBA00023012"/>
    </source>
</evidence>
<feature type="transmembrane region" description="Helical" evidence="13">
    <location>
        <begin position="250"/>
        <end position="267"/>
    </location>
</feature>
<feature type="transmembrane region" description="Helical" evidence="13">
    <location>
        <begin position="37"/>
        <end position="56"/>
    </location>
</feature>
<keyword evidence="15" id="KW-0547">Nucleotide-binding</keyword>
<feature type="domain" description="Histidine kinase" evidence="14">
    <location>
        <begin position="688"/>
        <end position="907"/>
    </location>
</feature>
<dbReference type="RefSeq" id="WP_382255608.1">
    <property type="nucleotide sequence ID" value="NZ_JBHTBX010000004.1"/>
</dbReference>
<dbReference type="SUPFAM" id="SSF47384">
    <property type="entry name" value="Homodimeric domain of signal transducing histidine kinase"/>
    <property type="match status" value="1"/>
</dbReference>
<feature type="transmembrane region" description="Helical" evidence="13">
    <location>
        <begin position="415"/>
        <end position="437"/>
    </location>
</feature>
<keyword evidence="9 13" id="KW-1133">Transmembrane helix</keyword>
<feature type="transmembrane region" description="Helical" evidence="13">
    <location>
        <begin position="68"/>
        <end position="87"/>
    </location>
</feature>
<evidence type="ECO:0000256" key="6">
    <source>
        <dbReference type="ARBA" id="ARBA00022679"/>
    </source>
</evidence>
<evidence type="ECO:0000256" key="8">
    <source>
        <dbReference type="ARBA" id="ARBA00022777"/>
    </source>
</evidence>
<feature type="transmembrane region" description="Helical" evidence="13">
    <location>
        <begin position="288"/>
        <end position="314"/>
    </location>
</feature>
<keyword evidence="10" id="KW-0902">Two-component regulatory system</keyword>
<dbReference type="PROSITE" id="PS50283">
    <property type="entry name" value="NA_SOLUT_SYMP_3"/>
    <property type="match status" value="1"/>
</dbReference>
<protein>
    <recommendedName>
        <fullName evidence="4">histidine kinase</fullName>
        <ecNumber evidence="4">2.7.13.3</ecNumber>
    </recommendedName>
</protein>
<dbReference type="SMART" id="SM00388">
    <property type="entry name" value="HisKA"/>
    <property type="match status" value="1"/>
</dbReference>
<feature type="transmembrane region" description="Helical" evidence="13">
    <location>
        <begin position="449"/>
        <end position="471"/>
    </location>
</feature>
<keyword evidence="6" id="KW-0808">Transferase</keyword>
<dbReference type="Pfam" id="PF00512">
    <property type="entry name" value="HisKA"/>
    <property type="match status" value="1"/>
</dbReference>
<accession>A0ABW2R8F1</accession>
<dbReference type="InterPro" id="IPR036890">
    <property type="entry name" value="HATPase_C_sf"/>
</dbReference>
<evidence type="ECO:0000313" key="15">
    <source>
        <dbReference type="EMBL" id="MFC7434353.1"/>
    </source>
</evidence>
<keyword evidence="15" id="KW-0067">ATP-binding</keyword>
<reference evidence="16" key="1">
    <citation type="journal article" date="2019" name="Int. J. Syst. Evol. Microbiol.">
        <title>The Global Catalogue of Microorganisms (GCM) 10K type strain sequencing project: providing services to taxonomists for standard genome sequencing and annotation.</title>
        <authorList>
            <consortium name="The Broad Institute Genomics Platform"/>
            <consortium name="The Broad Institute Genome Sequencing Center for Infectious Disease"/>
            <person name="Wu L."/>
            <person name="Ma J."/>
        </authorList>
    </citation>
    <scope>NUCLEOTIDE SEQUENCE [LARGE SCALE GENOMIC DNA]</scope>
    <source>
        <strain evidence="16">CCUG 54518</strain>
    </source>
</reference>
<evidence type="ECO:0000256" key="7">
    <source>
        <dbReference type="ARBA" id="ARBA00022692"/>
    </source>
</evidence>
<evidence type="ECO:0000256" key="1">
    <source>
        <dbReference type="ARBA" id="ARBA00000085"/>
    </source>
</evidence>
<feature type="transmembrane region" description="Helical" evidence="13">
    <location>
        <begin position="193"/>
        <end position="220"/>
    </location>
</feature>
<keyword evidence="12" id="KW-0175">Coiled coil</keyword>
<evidence type="ECO:0000256" key="13">
    <source>
        <dbReference type="SAM" id="Phobius"/>
    </source>
</evidence>
<dbReference type="InterPro" id="IPR003594">
    <property type="entry name" value="HATPase_dom"/>
</dbReference>
<dbReference type="CDD" id="cd10322">
    <property type="entry name" value="SLC5sbd"/>
    <property type="match status" value="1"/>
</dbReference>
<feature type="transmembrane region" description="Helical" evidence="13">
    <location>
        <begin position="6"/>
        <end position="25"/>
    </location>
</feature>
<keyword evidence="5" id="KW-0597">Phosphoprotein</keyword>
<dbReference type="InterPro" id="IPR050736">
    <property type="entry name" value="Sensor_HK_Regulatory"/>
</dbReference>
<comment type="catalytic activity">
    <reaction evidence="1">
        <text>ATP + protein L-histidine = ADP + protein N-phospho-L-histidine.</text>
        <dbReference type="EC" id="2.7.13.3"/>
    </reaction>
</comment>
<feature type="transmembrane region" description="Helical" evidence="13">
    <location>
        <begin position="115"/>
        <end position="134"/>
    </location>
</feature>
<dbReference type="GO" id="GO:0005524">
    <property type="term" value="F:ATP binding"/>
    <property type="evidence" value="ECO:0007669"/>
    <property type="project" value="UniProtKB-KW"/>
</dbReference>